<sequence length="537" mass="61429">MGVFALCLLIVLSLWIVGIFFLKPFAGQKIQRAVYEKSDQLYQIQLNELTYNPFTGKARITDVKLQADTARRRQLGKEAPDLIFEGNMPEISVQGFHLFSWLWGKKLSVEAIVLNQFDLRLTQFPNTKPDEPEVQKTPYEMLNKQFEHVKIGRIQGDDWTVKQVDRRTKKVRTLSIQKLSWKVDDLLIDEKGHLDTTRLWYAKAIEVNLDSLVLPNQDLSASVQVKKIQLSTADKRLQIEGLGSIPSYPRMEYVRRTGNTSYTKAVVNHIELAGLDLSKYWLQKKVKVGVVTLEGGLVNAFEVRSRSSKMDGPRKPFPHQLYQRLPFQLDIDSVKVRQVDIVYDELNPKTNQTGNVNFRRIKGVIVSLSNDSLRKSNVCKADFQASFMGVSSLQTHFTFDMRSPRGQYTCAAELATLDLRVLKPTFKPLALMDIETGIVDRFQFRFSGDQVKTSGSGTLLYHDLKVKILKPDEKKGFKIRDLFTFAANKVLMYESNPMPKKEVRQGKISYERIPGESFFGILWRSVRSCLSDSALKT</sequence>
<evidence type="ECO:0000313" key="1">
    <source>
        <dbReference type="EMBL" id="PQA60535.1"/>
    </source>
</evidence>
<accession>A0A2S7IS54</accession>
<dbReference type="AlphaFoldDB" id="A0A2S7IS54"/>
<protein>
    <recommendedName>
        <fullName evidence="3">DUF748 domain-containing protein</fullName>
    </recommendedName>
</protein>
<dbReference type="EMBL" id="PTRA01000001">
    <property type="protein sequence ID" value="PQA60535.1"/>
    <property type="molecule type" value="Genomic_DNA"/>
</dbReference>
<organism evidence="1 2">
    <name type="scientific">Siphonobacter curvatus</name>
    <dbReference type="NCBI Taxonomy" id="2094562"/>
    <lineage>
        <taxon>Bacteria</taxon>
        <taxon>Pseudomonadati</taxon>
        <taxon>Bacteroidota</taxon>
        <taxon>Cytophagia</taxon>
        <taxon>Cytophagales</taxon>
        <taxon>Cytophagaceae</taxon>
        <taxon>Siphonobacter</taxon>
    </lineage>
</organism>
<gene>
    <name evidence="1" type="ORF">C5O19_13230</name>
</gene>
<evidence type="ECO:0000313" key="2">
    <source>
        <dbReference type="Proteomes" id="UP000239590"/>
    </source>
</evidence>
<reference evidence="2" key="1">
    <citation type="submission" date="2018-02" db="EMBL/GenBank/DDBJ databases">
        <title>Genome sequencing of Solimonas sp. HR-BB.</title>
        <authorList>
            <person name="Lee Y."/>
            <person name="Jeon C.O."/>
        </authorList>
    </citation>
    <scope>NUCLEOTIDE SEQUENCE [LARGE SCALE GENOMIC DNA]</scope>
    <source>
        <strain evidence="2">HR-U</strain>
    </source>
</reference>
<keyword evidence="2" id="KW-1185">Reference proteome</keyword>
<comment type="caution">
    <text evidence="1">The sequence shown here is derived from an EMBL/GenBank/DDBJ whole genome shotgun (WGS) entry which is preliminary data.</text>
</comment>
<evidence type="ECO:0008006" key="3">
    <source>
        <dbReference type="Google" id="ProtNLM"/>
    </source>
</evidence>
<dbReference type="Proteomes" id="UP000239590">
    <property type="component" value="Unassembled WGS sequence"/>
</dbReference>
<proteinExistence type="predicted"/>
<name>A0A2S7IS54_9BACT</name>